<dbReference type="InterPro" id="IPR037066">
    <property type="entry name" value="Plug_dom_sf"/>
</dbReference>
<dbReference type="Gene3D" id="2.170.130.10">
    <property type="entry name" value="TonB-dependent receptor, plug domain"/>
    <property type="match status" value="1"/>
</dbReference>
<gene>
    <name evidence="13" type="ORF">J7I43_17325</name>
</gene>
<evidence type="ECO:0000256" key="3">
    <source>
        <dbReference type="ARBA" id="ARBA00022452"/>
    </source>
</evidence>
<evidence type="ECO:0000259" key="12">
    <source>
        <dbReference type="Pfam" id="PF07715"/>
    </source>
</evidence>
<organism evidence="13 14">
    <name type="scientific">Chitinophaga chungangae</name>
    <dbReference type="NCBI Taxonomy" id="2821488"/>
    <lineage>
        <taxon>Bacteria</taxon>
        <taxon>Pseudomonadati</taxon>
        <taxon>Bacteroidota</taxon>
        <taxon>Chitinophagia</taxon>
        <taxon>Chitinophagales</taxon>
        <taxon>Chitinophagaceae</taxon>
        <taxon>Chitinophaga</taxon>
    </lineage>
</organism>
<keyword evidence="13" id="KW-0675">Receptor</keyword>
<evidence type="ECO:0000313" key="13">
    <source>
        <dbReference type="EMBL" id="MBO9153992.1"/>
    </source>
</evidence>
<dbReference type="InterPro" id="IPR036942">
    <property type="entry name" value="Beta-barrel_TonB_sf"/>
</dbReference>
<dbReference type="Pfam" id="PF00593">
    <property type="entry name" value="TonB_dep_Rec_b-barrel"/>
    <property type="match status" value="1"/>
</dbReference>
<keyword evidence="3 8" id="KW-1134">Transmembrane beta strand</keyword>
<dbReference type="InterPro" id="IPR023997">
    <property type="entry name" value="TonB-dep_OMP_SusC/RagA_CS"/>
</dbReference>
<evidence type="ECO:0000256" key="1">
    <source>
        <dbReference type="ARBA" id="ARBA00004571"/>
    </source>
</evidence>
<evidence type="ECO:0000313" key="14">
    <source>
        <dbReference type="Proteomes" id="UP000679126"/>
    </source>
</evidence>
<comment type="subcellular location">
    <subcellularLocation>
        <location evidence="1 8">Cell outer membrane</location>
        <topology evidence="1 8">Multi-pass membrane protein</topology>
    </subcellularLocation>
</comment>
<dbReference type="Pfam" id="PF07715">
    <property type="entry name" value="Plug"/>
    <property type="match status" value="1"/>
</dbReference>
<dbReference type="InterPro" id="IPR023996">
    <property type="entry name" value="TonB-dep_OMP_SusC/RagA"/>
</dbReference>
<dbReference type="Gene3D" id="2.40.170.20">
    <property type="entry name" value="TonB-dependent receptor, beta-barrel domain"/>
    <property type="match status" value="1"/>
</dbReference>
<comment type="caution">
    <text evidence="13">The sequence shown here is derived from an EMBL/GenBank/DDBJ whole genome shotgun (WGS) entry which is preliminary data.</text>
</comment>
<dbReference type="PROSITE" id="PS52016">
    <property type="entry name" value="TONB_DEPENDENT_REC_3"/>
    <property type="match status" value="1"/>
</dbReference>
<protein>
    <submittedName>
        <fullName evidence="13">TonB-dependent receptor</fullName>
    </submittedName>
</protein>
<evidence type="ECO:0000256" key="2">
    <source>
        <dbReference type="ARBA" id="ARBA00022448"/>
    </source>
</evidence>
<comment type="similarity">
    <text evidence="8 9">Belongs to the TonB-dependent receptor family.</text>
</comment>
<dbReference type="InterPro" id="IPR008969">
    <property type="entry name" value="CarboxyPept-like_regulatory"/>
</dbReference>
<dbReference type="EMBL" id="JAGHKP010000003">
    <property type="protein sequence ID" value="MBO9153992.1"/>
    <property type="molecule type" value="Genomic_DNA"/>
</dbReference>
<dbReference type="InterPro" id="IPR012910">
    <property type="entry name" value="Plug_dom"/>
</dbReference>
<dbReference type="Pfam" id="PF13715">
    <property type="entry name" value="CarbopepD_reg_2"/>
    <property type="match status" value="1"/>
</dbReference>
<evidence type="ECO:0000256" key="6">
    <source>
        <dbReference type="ARBA" id="ARBA00023136"/>
    </source>
</evidence>
<sequence>MNKVYFPNRMTQAFLVLLVCGQCSMLSASARARVAPSGNEISFRQTVKGTIKDAASGRPLGGATIGVKGASQTATSDDNGAFTINVPDNATSLMVSYVGYVTQEVPIAGKTTVDILMQTLSTDLSQVVVVGYGTQSRKDVTGATKTLKSAEFNKGIINAPQELLQGKMAGVNVTSASGEPGGMLGITVRGPGGMRVNNTPLFIVDGLPLDNSSTGGGDPLNFLNPQDIESIDVLKDASATAIYGSRGANGVILITTRKGKAGASTLGFSAGVGFSTIARALPVYSASEFRKQVVNVGGLLDDQGGDTDWQKEITRTAITQNYNLNLSGGADKLSYYASFGMQKQQGVLKNNDMDRYSGRFNATQKFWDDALVIEANLGVANTKNQRPPIGTMIGDAIANNPTYPAYDASGEPAKYQNMNNPLVTLALEDDITTINRVTGNITPSLRIIKGLVYKLNFGIDNSSSTRDIVSRPNAVPQRDGRLETWNVYNRNTLIENYLTYNFDKGAHSFLVLGGYSYQKFFQQGRNTSINKFPITPVDPIYNPGLGQELTLAANKPGGFAIENELQSYFARINYGFDDRYLLTINFRADGSTKFGENNKYGYFPSFSAGWRISEEKWMKGSFFSNLKLRAGWGATGNQEIPPKLTQALYTTSVSAGTSYPLYPTGAYPGGTTFTRLANPDLQWETSKQTNVGLDFGFLGGALSGSIDAFRKVTSNMLLRVVVADPIQPSSDTYINNKNAQVVNQGLELDLEYNYKSTGGMNFNLGGNLTLLQNELRNSPYTVIPSGSASGAGLTSATINGYVNGESLGTFFLKEWTGFDKDGLSTYRDVDGDGIVSDKDRIAAGTALPKVMYSFHASVAYKGFDLLANFNGVGGNKVYDNTANANFYKLRLSKSVNTTPEAVQYPEESVNNAAPVSTRYLKNGSFLRLNNLTLGYNFNTRALGISKYASMLRLSVTGQNLFVITKYDGYDPEVNTDRTIDNFTSYGVDYLSYPKAKSIIFNLNVSF</sequence>
<dbReference type="NCBIfam" id="TIGR04057">
    <property type="entry name" value="SusC_RagA_signa"/>
    <property type="match status" value="1"/>
</dbReference>
<evidence type="ECO:0000256" key="7">
    <source>
        <dbReference type="ARBA" id="ARBA00023237"/>
    </source>
</evidence>
<evidence type="ECO:0000256" key="8">
    <source>
        <dbReference type="PROSITE-ProRule" id="PRU01360"/>
    </source>
</evidence>
<dbReference type="Gene3D" id="2.60.40.1120">
    <property type="entry name" value="Carboxypeptidase-like, regulatory domain"/>
    <property type="match status" value="1"/>
</dbReference>
<evidence type="ECO:0000256" key="9">
    <source>
        <dbReference type="RuleBase" id="RU003357"/>
    </source>
</evidence>
<dbReference type="InterPro" id="IPR000531">
    <property type="entry name" value="Beta-barrel_TonB"/>
</dbReference>
<evidence type="ECO:0000259" key="11">
    <source>
        <dbReference type="Pfam" id="PF00593"/>
    </source>
</evidence>
<keyword evidence="14" id="KW-1185">Reference proteome</keyword>
<keyword evidence="6 8" id="KW-0472">Membrane</keyword>
<name>A0ABS3YH20_9BACT</name>
<dbReference type="Proteomes" id="UP000679126">
    <property type="component" value="Unassembled WGS sequence"/>
</dbReference>
<dbReference type="SUPFAM" id="SSF56935">
    <property type="entry name" value="Porins"/>
    <property type="match status" value="1"/>
</dbReference>
<feature type="signal peptide" evidence="10">
    <location>
        <begin position="1"/>
        <end position="32"/>
    </location>
</feature>
<keyword evidence="5 9" id="KW-0798">TonB box</keyword>
<keyword evidence="10" id="KW-0732">Signal</keyword>
<dbReference type="InterPro" id="IPR039426">
    <property type="entry name" value="TonB-dep_rcpt-like"/>
</dbReference>
<dbReference type="RefSeq" id="WP_209147114.1">
    <property type="nucleotide sequence ID" value="NZ_JAGHKP010000003.1"/>
</dbReference>
<dbReference type="NCBIfam" id="TIGR04056">
    <property type="entry name" value="OMP_RagA_SusC"/>
    <property type="match status" value="1"/>
</dbReference>
<reference evidence="14" key="1">
    <citation type="submission" date="2021-03" db="EMBL/GenBank/DDBJ databases">
        <title>Assistant Professor.</title>
        <authorList>
            <person name="Huq M.A."/>
        </authorList>
    </citation>
    <scope>NUCLEOTIDE SEQUENCE [LARGE SCALE GENOMIC DNA]</scope>
    <source>
        <strain evidence="14">MAH-28</strain>
    </source>
</reference>
<dbReference type="SUPFAM" id="SSF49464">
    <property type="entry name" value="Carboxypeptidase regulatory domain-like"/>
    <property type="match status" value="1"/>
</dbReference>
<accession>A0ABS3YH20</accession>
<keyword evidence="4 8" id="KW-0812">Transmembrane</keyword>
<feature type="chain" id="PRO_5046897603" evidence="10">
    <location>
        <begin position="33"/>
        <end position="1006"/>
    </location>
</feature>
<keyword evidence="2 8" id="KW-0813">Transport</keyword>
<proteinExistence type="inferred from homology"/>
<feature type="domain" description="TonB-dependent receptor-like beta-barrel" evidence="11">
    <location>
        <begin position="453"/>
        <end position="960"/>
    </location>
</feature>
<keyword evidence="7 8" id="KW-0998">Cell outer membrane</keyword>
<feature type="domain" description="TonB-dependent receptor plug" evidence="12">
    <location>
        <begin position="137"/>
        <end position="251"/>
    </location>
</feature>
<evidence type="ECO:0000256" key="10">
    <source>
        <dbReference type="SAM" id="SignalP"/>
    </source>
</evidence>
<evidence type="ECO:0000256" key="4">
    <source>
        <dbReference type="ARBA" id="ARBA00022692"/>
    </source>
</evidence>
<evidence type="ECO:0000256" key="5">
    <source>
        <dbReference type="ARBA" id="ARBA00023077"/>
    </source>
</evidence>